<keyword evidence="1" id="KW-1133">Transmembrane helix</keyword>
<dbReference type="Proteomes" id="UP000271098">
    <property type="component" value="Unassembled WGS sequence"/>
</dbReference>
<feature type="transmembrane region" description="Helical" evidence="1">
    <location>
        <begin position="12"/>
        <end position="33"/>
    </location>
</feature>
<dbReference type="GO" id="GO:0035091">
    <property type="term" value="F:phosphatidylinositol binding"/>
    <property type="evidence" value="ECO:0007669"/>
    <property type="project" value="TreeGrafter"/>
</dbReference>
<dbReference type="GO" id="GO:0097352">
    <property type="term" value="P:autophagosome maturation"/>
    <property type="evidence" value="ECO:0007669"/>
    <property type="project" value="TreeGrafter"/>
</dbReference>
<keyword evidence="1" id="KW-0472">Membrane</keyword>
<name>A0A183E7B8_9BILA</name>
<proteinExistence type="predicted"/>
<keyword evidence="4" id="KW-1185">Reference proteome</keyword>
<dbReference type="PROSITE" id="PS51207">
    <property type="entry name" value="PXA"/>
    <property type="match status" value="1"/>
</dbReference>
<gene>
    <name evidence="3" type="ORF">GPUH_LOCUS16859</name>
</gene>
<evidence type="ECO:0000256" key="1">
    <source>
        <dbReference type="SAM" id="Phobius"/>
    </source>
</evidence>
<evidence type="ECO:0000313" key="3">
    <source>
        <dbReference type="EMBL" id="VDN28693.1"/>
    </source>
</evidence>
<evidence type="ECO:0000313" key="4">
    <source>
        <dbReference type="Proteomes" id="UP000271098"/>
    </source>
</evidence>
<accession>A0A183E7B8</accession>
<dbReference type="EMBL" id="UYRT01084326">
    <property type="protein sequence ID" value="VDN28693.1"/>
    <property type="molecule type" value="Genomic_DNA"/>
</dbReference>
<keyword evidence="1" id="KW-0812">Transmembrane</keyword>
<feature type="domain" description="PXA" evidence="2">
    <location>
        <begin position="111"/>
        <end position="282"/>
    </location>
</feature>
<reference evidence="5" key="1">
    <citation type="submission" date="2016-06" db="UniProtKB">
        <authorList>
            <consortium name="WormBaseParasite"/>
        </authorList>
    </citation>
    <scope>IDENTIFICATION</scope>
</reference>
<organism evidence="5">
    <name type="scientific">Gongylonema pulchrum</name>
    <dbReference type="NCBI Taxonomy" id="637853"/>
    <lineage>
        <taxon>Eukaryota</taxon>
        <taxon>Metazoa</taxon>
        <taxon>Ecdysozoa</taxon>
        <taxon>Nematoda</taxon>
        <taxon>Chromadorea</taxon>
        <taxon>Rhabditida</taxon>
        <taxon>Spirurina</taxon>
        <taxon>Spiruromorpha</taxon>
        <taxon>Spiruroidea</taxon>
        <taxon>Gongylonematidae</taxon>
        <taxon>Gongylonema</taxon>
    </lineage>
</organism>
<evidence type="ECO:0000313" key="5">
    <source>
        <dbReference type="WBParaSite" id="GPUH_0001688101-mRNA-1"/>
    </source>
</evidence>
<dbReference type="SMART" id="SM00313">
    <property type="entry name" value="PXA"/>
    <property type="match status" value="1"/>
</dbReference>
<reference evidence="3 4" key="2">
    <citation type="submission" date="2018-11" db="EMBL/GenBank/DDBJ databases">
        <authorList>
            <consortium name="Pathogen Informatics"/>
        </authorList>
    </citation>
    <scope>NUCLEOTIDE SEQUENCE [LARGE SCALE GENOMIC DNA]</scope>
</reference>
<evidence type="ECO:0000259" key="2">
    <source>
        <dbReference type="PROSITE" id="PS51207"/>
    </source>
</evidence>
<dbReference type="AlphaFoldDB" id="A0A183E7B8"/>
<protein>
    <submittedName>
        <fullName evidence="5">PXA domain-containing protein</fullName>
    </submittedName>
</protein>
<dbReference type="PANTHER" id="PTHR22775">
    <property type="entry name" value="SORTING NEXIN"/>
    <property type="match status" value="1"/>
</dbReference>
<sequence length="282" mass="32065">METLLAYRRRPWPSSVTSCTVLAILTVAFSFTLFFTYSFLWIVAQCVTVASGYYLTTYLLNHSQGEFLWNFFESLLGEKLSLEDGAAAGSNAKGETPSKVRNLPWKGLYVPESVNKSLVELIEQLIDNYVNSWYKSKISDDDAFVNEVRYQIRFAIAMFYQRIQKIDLSSLVLFQAVPLAAIHWERVSRLYDSVDKKVYPPQMVETKILEGMQDVHFALGSRQNEIDYLRQLADLAVAQLVDESRIAGRATDDDSPFHQAPAAAAIANHSVICHIFYTIHRL</sequence>
<dbReference type="GO" id="GO:0005770">
    <property type="term" value="C:late endosome"/>
    <property type="evidence" value="ECO:0007669"/>
    <property type="project" value="TreeGrafter"/>
</dbReference>
<dbReference type="PANTHER" id="PTHR22775:SF44">
    <property type="entry name" value="SORTING NEXIN-14"/>
    <property type="match status" value="1"/>
</dbReference>
<dbReference type="OrthoDB" id="5867992at2759"/>
<dbReference type="WBParaSite" id="GPUH_0001688101-mRNA-1">
    <property type="protein sequence ID" value="GPUH_0001688101-mRNA-1"/>
    <property type="gene ID" value="GPUH_0001688101"/>
</dbReference>
<dbReference type="Pfam" id="PF02194">
    <property type="entry name" value="PXA"/>
    <property type="match status" value="1"/>
</dbReference>
<dbReference type="InterPro" id="IPR003114">
    <property type="entry name" value="Phox_assoc"/>
</dbReference>